<dbReference type="SMART" id="SM00387">
    <property type="entry name" value="HATPase_c"/>
    <property type="match status" value="1"/>
</dbReference>
<dbReference type="RefSeq" id="WP_193533963.1">
    <property type="nucleotide sequence ID" value="NZ_JADCLJ010000001.1"/>
</dbReference>
<dbReference type="Pfam" id="PF00512">
    <property type="entry name" value="HisKA"/>
    <property type="match status" value="1"/>
</dbReference>
<dbReference type="CDD" id="cd00075">
    <property type="entry name" value="HATPase"/>
    <property type="match status" value="1"/>
</dbReference>
<dbReference type="EC" id="2.7.13.3" evidence="2"/>
<comment type="catalytic activity">
    <reaction evidence="1">
        <text>ATP + protein L-histidine = ADP + protein N-phospho-L-histidine.</text>
        <dbReference type="EC" id="2.7.13.3"/>
    </reaction>
</comment>
<dbReference type="InterPro" id="IPR003594">
    <property type="entry name" value="HATPase_dom"/>
</dbReference>
<keyword evidence="11" id="KW-1185">Reference proteome</keyword>
<evidence type="ECO:0000313" key="11">
    <source>
        <dbReference type="Proteomes" id="UP001516662"/>
    </source>
</evidence>
<dbReference type="PANTHER" id="PTHR43065">
    <property type="entry name" value="SENSOR HISTIDINE KINASE"/>
    <property type="match status" value="1"/>
</dbReference>
<evidence type="ECO:0000256" key="6">
    <source>
        <dbReference type="ARBA" id="ARBA00022777"/>
    </source>
</evidence>
<evidence type="ECO:0000259" key="9">
    <source>
        <dbReference type="PROSITE" id="PS50109"/>
    </source>
</evidence>
<keyword evidence="8" id="KW-0902">Two-component regulatory system</keyword>
<evidence type="ECO:0000256" key="7">
    <source>
        <dbReference type="ARBA" id="ARBA00022840"/>
    </source>
</evidence>
<sequence>MTNIDPITKLTNNSSMFQSGGHILYMYNETNQYVRNAVSFIHEGIKREEVVFVIETDEMITNIKKYLSAKNLHDRQLNSIIYINDHEFYFKGELFNYNGAGGKLTNLVQPYINSGYHIRTWGRVPVPSKDPIERLVSHECNCDQFVSEKRVISVCCYNGLTTPAYVQNELLKSHTHLITDDEYTKSPFYRKNYHKTITMEDADRLHRLEERNNYLQTKTNHLILENHLIKLKSELIKESESKLRTIINELPIPIIIRNKNKILFSNKLTEVQFNFNNQVNETSFKPFFKSYDSAFVDSSTTNTQKHKFIHSNGEEKYYIVKSIDISFENTAAILHAFVDITKEKQNENLLIRSEKMNIAGELAASIAHELRNPLTSIKGFFQMLKNSGEEKSMYYSIIGDELSRIEQISSELLSLAKPHSENRKTYNLIQIIDEVKLLLISEANMKNVELILECNDNDVFVNCDDTKIKQVFINLLKNAIDAMESGGIINIRVTNLRETVKVQVIDQGSGIPEELIKKIGEPFYTTKEKGTGIGLMVCYQIIENYGGTIEVDSNVGVGTTFTITLPISAEVLAG</sequence>
<keyword evidence="7" id="KW-0067">ATP-binding</keyword>
<evidence type="ECO:0000256" key="5">
    <source>
        <dbReference type="ARBA" id="ARBA00022741"/>
    </source>
</evidence>
<dbReference type="Pfam" id="PF02518">
    <property type="entry name" value="HATPase_c"/>
    <property type="match status" value="1"/>
</dbReference>
<dbReference type="PROSITE" id="PS50109">
    <property type="entry name" value="HIS_KIN"/>
    <property type="match status" value="1"/>
</dbReference>
<organism evidence="10 11">
    <name type="scientific">Litchfieldia luteola</name>
    <dbReference type="NCBI Taxonomy" id="682179"/>
    <lineage>
        <taxon>Bacteria</taxon>
        <taxon>Bacillati</taxon>
        <taxon>Bacillota</taxon>
        <taxon>Bacilli</taxon>
        <taxon>Bacillales</taxon>
        <taxon>Bacillaceae</taxon>
        <taxon>Litchfieldia</taxon>
    </lineage>
</organism>
<dbReference type="PANTHER" id="PTHR43065:SF10">
    <property type="entry name" value="PEROXIDE STRESS-ACTIVATED HISTIDINE KINASE MAK3"/>
    <property type="match status" value="1"/>
</dbReference>
<keyword evidence="6" id="KW-0418">Kinase</keyword>
<accession>A0ABR9QD78</accession>
<keyword evidence="3" id="KW-0597">Phosphoprotein</keyword>
<dbReference type="InterPro" id="IPR003661">
    <property type="entry name" value="HisK_dim/P_dom"/>
</dbReference>
<evidence type="ECO:0000256" key="4">
    <source>
        <dbReference type="ARBA" id="ARBA00022679"/>
    </source>
</evidence>
<evidence type="ECO:0000256" key="2">
    <source>
        <dbReference type="ARBA" id="ARBA00012438"/>
    </source>
</evidence>
<dbReference type="InterPro" id="IPR036890">
    <property type="entry name" value="HATPase_C_sf"/>
</dbReference>
<dbReference type="InterPro" id="IPR005467">
    <property type="entry name" value="His_kinase_dom"/>
</dbReference>
<name>A0ABR9QD78_9BACI</name>
<dbReference type="PRINTS" id="PR00344">
    <property type="entry name" value="BCTRLSENSOR"/>
</dbReference>
<dbReference type="SUPFAM" id="SSF55874">
    <property type="entry name" value="ATPase domain of HSP90 chaperone/DNA topoisomerase II/histidine kinase"/>
    <property type="match status" value="1"/>
</dbReference>
<keyword evidence="4" id="KW-0808">Transferase</keyword>
<protein>
    <recommendedName>
        <fullName evidence="2">histidine kinase</fullName>
        <ecNumber evidence="2">2.7.13.3</ecNumber>
    </recommendedName>
</protein>
<comment type="caution">
    <text evidence="10">The sequence shown here is derived from an EMBL/GenBank/DDBJ whole genome shotgun (WGS) entry which is preliminary data.</text>
</comment>
<dbReference type="Gene3D" id="1.10.287.130">
    <property type="match status" value="1"/>
</dbReference>
<dbReference type="CDD" id="cd00082">
    <property type="entry name" value="HisKA"/>
    <property type="match status" value="1"/>
</dbReference>
<dbReference type="Pfam" id="PF14417">
    <property type="entry name" value="MEDS"/>
    <property type="match status" value="1"/>
</dbReference>
<feature type="domain" description="Histidine kinase" evidence="9">
    <location>
        <begin position="365"/>
        <end position="569"/>
    </location>
</feature>
<dbReference type="Gene3D" id="3.30.565.10">
    <property type="entry name" value="Histidine kinase-like ATPase, C-terminal domain"/>
    <property type="match status" value="1"/>
</dbReference>
<dbReference type="SUPFAM" id="SSF47384">
    <property type="entry name" value="Homodimeric domain of signal transducing histidine kinase"/>
    <property type="match status" value="1"/>
</dbReference>
<evidence type="ECO:0000256" key="1">
    <source>
        <dbReference type="ARBA" id="ARBA00000085"/>
    </source>
</evidence>
<evidence type="ECO:0000313" key="10">
    <source>
        <dbReference type="EMBL" id="MBE4906441.1"/>
    </source>
</evidence>
<evidence type="ECO:0000256" key="3">
    <source>
        <dbReference type="ARBA" id="ARBA00022553"/>
    </source>
</evidence>
<dbReference type="SMART" id="SM00388">
    <property type="entry name" value="HisKA"/>
    <property type="match status" value="1"/>
</dbReference>
<dbReference type="InterPro" id="IPR004358">
    <property type="entry name" value="Sig_transdc_His_kin-like_C"/>
</dbReference>
<dbReference type="Proteomes" id="UP001516662">
    <property type="component" value="Unassembled WGS sequence"/>
</dbReference>
<proteinExistence type="predicted"/>
<evidence type="ECO:0000256" key="8">
    <source>
        <dbReference type="ARBA" id="ARBA00023012"/>
    </source>
</evidence>
<dbReference type="EMBL" id="JADCLJ010000001">
    <property type="protein sequence ID" value="MBE4906441.1"/>
    <property type="molecule type" value="Genomic_DNA"/>
</dbReference>
<gene>
    <name evidence="10" type="ORF">IMZ08_00025</name>
</gene>
<dbReference type="InterPro" id="IPR025847">
    <property type="entry name" value="MEDS_domain"/>
</dbReference>
<reference evidence="10 11" key="1">
    <citation type="submission" date="2020-10" db="EMBL/GenBank/DDBJ databases">
        <title>Bacillus sp. HD4P25, an endophyte from a halophyte.</title>
        <authorList>
            <person name="Sun J.-Q."/>
        </authorList>
    </citation>
    <scope>NUCLEOTIDE SEQUENCE [LARGE SCALE GENOMIC DNA]</scope>
    <source>
        <strain evidence="10 11">YIM 93174</strain>
    </source>
</reference>
<dbReference type="InterPro" id="IPR036097">
    <property type="entry name" value="HisK_dim/P_sf"/>
</dbReference>
<keyword evidence="5" id="KW-0547">Nucleotide-binding</keyword>